<dbReference type="SUPFAM" id="SSF51126">
    <property type="entry name" value="Pectin lyase-like"/>
    <property type="match status" value="1"/>
</dbReference>
<name>A0A1H3X0A6_9BACT</name>
<organism evidence="3 4">
    <name type="scientific">Arachidicoccus rhizosphaerae</name>
    <dbReference type="NCBI Taxonomy" id="551991"/>
    <lineage>
        <taxon>Bacteria</taxon>
        <taxon>Pseudomonadati</taxon>
        <taxon>Bacteroidota</taxon>
        <taxon>Chitinophagia</taxon>
        <taxon>Chitinophagales</taxon>
        <taxon>Chitinophagaceae</taxon>
        <taxon>Arachidicoccus</taxon>
    </lineage>
</organism>
<dbReference type="PANTHER" id="PTHR36453:SF1">
    <property type="entry name" value="RIGHT HANDED BETA HELIX DOMAIN-CONTAINING PROTEIN"/>
    <property type="match status" value="1"/>
</dbReference>
<dbReference type="Gene3D" id="2.160.20.10">
    <property type="entry name" value="Single-stranded right-handed beta-helix, Pectin lyase-like"/>
    <property type="match status" value="2"/>
</dbReference>
<dbReference type="OrthoDB" id="9808066at2"/>
<keyword evidence="4" id="KW-1185">Reference proteome</keyword>
<evidence type="ECO:0000313" key="3">
    <source>
        <dbReference type="EMBL" id="SDZ92826.1"/>
    </source>
</evidence>
<dbReference type="Proteomes" id="UP000199041">
    <property type="component" value="Unassembled WGS sequence"/>
</dbReference>
<evidence type="ECO:0000313" key="4">
    <source>
        <dbReference type="Proteomes" id="UP000199041"/>
    </source>
</evidence>
<dbReference type="EMBL" id="FNQY01000004">
    <property type="protein sequence ID" value="SDZ92826.1"/>
    <property type="molecule type" value="Genomic_DNA"/>
</dbReference>
<dbReference type="InterPro" id="IPR048482">
    <property type="entry name" value="GH141_ins"/>
</dbReference>
<sequence length="686" mass="76735">MNRVVTDLSLQRVTGRQRLCIGRLCGVSFVLLLLFFNFCYGQHAGKSPKQLAREPYTIYVSPRGSDSNDGTKLLPLKTIGFAVRKARDARRLKLNVTADGIERAVQILLEDGDYQPEQTVVIRPEDGGTSLAPTIMAALHPGHVTISGGREITGWHKIDSSDPLYDLMAHRALAEVYVAALPEGYGADLNFRQLWVGGHKAVRAELQNGGSKGINMQRILNWNHKDESCWIPKPADFNPLEVAGMEMVIHQWWAIANLRIKSARVQADSVELYFLNPESRIESEHPWPAPWMSAKTGNSAFYLSNAASFLDTAGEWYLDRARQKVYYIPRPGEDLSRDKVVFPYLTSIIRVEGTDMQSVTDFHLSGLAFNYSTWLRPSQKGHVPLQAGMYLLEAYKLKKPGTRQKAGLENQAWIGRPPGAVELQYTQNVVIKNCRFQHMASTGLDLLEGTAKTLVEGNLFKDIGGTGIQIGTYSPEGFETHLPYKPADQHAVCRFDTIRNNLVTDVTNEDWGCVGISAGYVHDERIEHNEVSDVSYSGICVGWGWTKQISALSNNKIVDNKVTHYAKRMYDVGGLYTLSAQPGTLIEGNYIDSIYKAPYPHDPEHWFYFYLDEGSSFITIKNNWCPALKVMKNSNGPGNTWENNGPGVPDSIKNNAGLEAGFKYLLKWKVQDSGWPIQPIPKIHND</sequence>
<accession>A0A1H3X0A6</accession>
<dbReference type="PANTHER" id="PTHR36453">
    <property type="entry name" value="SECRETED PROTEIN-RELATED"/>
    <property type="match status" value="1"/>
</dbReference>
<feature type="domain" description="GH141-like insertion" evidence="2">
    <location>
        <begin position="175"/>
        <end position="330"/>
    </location>
</feature>
<feature type="transmembrane region" description="Helical" evidence="1">
    <location>
        <begin position="20"/>
        <end position="38"/>
    </location>
</feature>
<keyword evidence="1" id="KW-0812">Transmembrane</keyword>
<keyword evidence="1" id="KW-1133">Transmembrane helix</keyword>
<keyword evidence="1" id="KW-0472">Membrane</keyword>
<dbReference type="STRING" id="551991.SAMN05192529_104125"/>
<protein>
    <submittedName>
        <fullName evidence="3">Right handed beta helix region</fullName>
    </submittedName>
</protein>
<evidence type="ECO:0000259" key="2">
    <source>
        <dbReference type="Pfam" id="PF21231"/>
    </source>
</evidence>
<reference evidence="3 4" key="1">
    <citation type="submission" date="2016-10" db="EMBL/GenBank/DDBJ databases">
        <authorList>
            <person name="de Groot N.N."/>
        </authorList>
    </citation>
    <scope>NUCLEOTIDE SEQUENCE [LARGE SCALE GENOMIC DNA]</scope>
    <source>
        <strain evidence="3 4">Vu-144</strain>
    </source>
</reference>
<dbReference type="Pfam" id="PF21231">
    <property type="entry name" value="GH141_M"/>
    <property type="match status" value="1"/>
</dbReference>
<dbReference type="InterPro" id="IPR012334">
    <property type="entry name" value="Pectin_lyas_fold"/>
</dbReference>
<dbReference type="InterPro" id="IPR011050">
    <property type="entry name" value="Pectin_lyase_fold/virulence"/>
</dbReference>
<evidence type="ECO:0000256" key="1">
    <source>
        <dbReference type="SAM" id="Phobius"/>
    </source>
</evidence>
<gene>
    <name evidence="3" type="ORF">SAMN05192529_104125</name>
</gene>
<proteinExistence type="predicted"/>
<dbReference type="AlphaFoldDB" id="A0A1H3X0A6"/>
<dbReference type="RefSeq" id="WP_091394634.1">
    <property type="nucleotide sequence ID" value="NZ_FNQY01000004.1"/>
</dbReference>